<accession>A0AAU7CNT2</accession>
<reference evidence="4" key="1">
    <citation type="submission" date="2024-05" db="EMBL/GenBank/DDBJ databases">
        <title>Planctomycetes of the genus Singulisphaera possess chitinolytic capabilities.</title>
        <authorList>
            <person name="Ivanova A."/>
        </authorList>
    </citation>
    <scope>NUCLEOTIDE SEQUENCE</scope>
    <source>
        <strain evidence="4">Ch08T</strain>
    </source>
</reference>
<name>A0AAU7CNT2_9BACT</name>
<feature type="domain" description="Nudix hydrolase" evidence="3">
    <location>
        <begin position="4"/>
        <end position="148"/>
    </location>
</feature>
<dbReference type="InterPro" id="IPR015797">
    <property type="entry name" value="NUDIX_hydrolase-like_dom_sf"/>
</dbReference>
<dbReference type="GO" id="GO:0006754">
    <property type="term" value="P:ATP biosynthetic process"/>
    <property type="evidence" value="ECO:0007669"/>
    <property type="project" value="TreeGrafter"/>
</dbReference>
<dbReference type="InterPro" id="IPR020476">
    <property type="entry name" value="Nudix_hydrolase"/>
</dbReference>
<organism evidence="4">
    <name type="scientific">Singulisphaera sp. Ch08</name>
    <dbReference type="NCBI Taxonomy" id="3120278"/>
    <lineage>
        <taxon>Bacteria</taxon>
        <taxon>Pseudomonadati</taxon>
        <taxon>Planctomycetota</taxon>
        <taxon>Planctomycetia</taxon>
        <taxon>Isosphaerales</taxon>
        <taxon>Isosphaeraceae</taxon>
        <taxon>Singulisphaera</taxon>
    </lineage>
</organism>
<dbReference type="PROSITE" id="PS51462">
    <property type="entry name" value="NUDIX"/>
    <property type="match status" value="1"/>
</dbReference>
<dbReference type="InterPro" id="IPR000086">
    <property type="entry name" value="NUDIX_hydrolase_dom"/>
</dbReference>
<protein>
    <submittedName>
        <fullName evidence="4">NUDIX domain-containing protein</fullName>
    </submittedName>
</protein>
<dbReference type="InterPro" id="IPR051325">
    <property type="entry name" value="Nudix_hydrolase_domain"/>
</dbReference>
<dbReference type="Gene3D" id="3.90.79.10">
    <property type="entry name" value="Nucleoside Triphosphate Pyrophosphohydrolase"/>
    <property type="match status" value="1"/>
</dbReference>
<dbReference type="GO" id="GO:0006167">
    <property type="term" value="P:AMP biosynthetic process"/>
    <property type="evidence" value="ECO:0007669"/>
    <property type="project" value="TreeGrafter"/>
</dbReference>
<dbReference type="Pfam" id="PF00293">
    <property type="entry name" value="NUDIX"/>
    <property type="match status" value="1"/>
</dbReference>
<dbReference type="PRINTS" id="PR00502">
    <property type="entry name" value="NUDIXFAMILY"/>
</dbReference>
<dbReference type="PANTHER" id="PTHR21340">
    <property type="entry name" value="DIADENOSINE 5,5-P1,P4-TETRAPHOSPHATE PYROPHOSPHOHYDROLASE MUTT"/>
    <property type="match status" value="1"/>
</dbReference>
<dbReference type="PROSITE" id="PS00893">
    <property type="entry name" value="NUDIX_BOX"/>
    <property type="match status" value="1"/>
</dbReference>
<proteinExistence type="inferred from homology"/>
<evidence type="ECO:0000256" key="1">
    <source>
        <dbReference type="ARBA" id="ARBA00022801"/>
    </source>
</evidence>
<dbReference type="GO" id="GO:0004081">
    <property type="term" value="F:bis(5'-nucleosyl)-tetraphosphatase (asymmetrical) activity"/>
    <property type="evidence" value="ECO:0007669"/>
    <property type="project" value="TreeGrafter"/>
</dbReference>
<gene>
    <name evidence="4" type="ORF">V5E97_11625</name>
</gene>
<dbReference type="SUPFAM" id="SSF55811">
    <property type="entry name" value="Nudix"/>
    <property type="match status" value="1"/>
</dbReference>
<dbReference type="InterPro" id="IPR020084">
    <property type="entry name" value="NUDIX_hydrolase_CS"/>
</dbReference>
<dbReference type="RefSeq" id="WP_406699503.1">
    <property type="nucleotide sequence ID" value="NZ_CP155447.1"/>
</dbReference>
<keyword evidence="1 2" id="KW-0378">Hydrolase</keyword>
<sequence>MTTIHERSAGVIPYQVDGEHGLVFLVLHSATVRNPRAKWEFPKGGMEAGESSRQTAAREFHEETGLVEWSFREGFEKSLSYTYIRRGRKVIKTVTYFVVEVHDVASLTPSAEHVEDPAGHWHHWGSFDQITRLLYHAKIRQVFAEANAWLASGAEAIPSEVPPLDQP</sequence>
<evidence type="ECO:0000313" key="4">
    <source>
        <dbReference type="EMBL" id="XBH06654.1"/>
    </source>
</evidence>
<dbReference type="PANTHER" id="PTHR21340:SF0">
    <property type="entry name" value="BIS(5'-NUCLEOSYL)-TETRAPHOSPHATASE [ASYMMETRICAL]"/>
    <property type="match status" value="1"/>
</dbReference>
<evidence type="ECO:0000256" key="2">
    <source>
        <dbReference type="RuleBase" id="RU003476"/>
    </source>
</evidence>
<comment type="similarity">
    <text evidence="2">Belongs to the Nudix hydrolase family.</text>
</comment>
<dbReference type="EMBL" id="CP155447">
    <property type="protein sequence ID" value="XBH06654.1"/>
    <property type="molecule type" value="Genomic_DNA"/>
</dbReference>
<evidence type="ECO:0000259" key="3">
    <source>
        <dbReference type="PROSITE" id="PS51462"/>
    </source>
</evidence>
<dbReference type="AlphaFoldDB" id="A0AAU7CNT2"/>